<evidence type="ECO:0000313" key="3">
    <source>
        <dbReference type="RefSeq" id="XP_031765125.2"/>
    </source>
</evidence>
<dbReference type="RefSeq" id="XP_031765125.2">
    <property type="nucleotide sequence ID" value="XM_031909265.2"/>
</dbReference>
<organism evidence="2 3">
    <name type="scientific">Galleria mellonella</name>
    <name type="common">Greater wax moth</name>
    <dbReference type="NCBI Taxonomy" id="7137"/>
    <lineage>
        <taxon>Eukaryota</taxon>
        <taxon>Metazoa</taxon>
        <taxon>Ecdysozoa</taxon>
        <taxon>Arthropoda</taxon>
        <taxon>Hexapoda</taxon>
        <taxon>Insecta</taxon>
        <taxon>Pterygota</taxon>
        <taxon>Neoptera</taxon>
        <taxon>Endopterygota</taxon>
        <taxon>Lepidoptera</taxon>
        <taxon>Glossata</taxon>
        <taxon>Ditrysia</taxon>
        <taxon>Pyraloidea</taxon>
        <taxon>Pyralidae</taxon>
        <taxon>Galleriinae</taxon>
        <taxon>Galleria</taxon>
    </lineage>
</organism>
<proteinExistence type="predicted"/>
<accession>A0A6J3BZU2</accession>
<reference evidence="3" key="1">
    <citation type="submission" date="2025-08" db="UniProtKB">
        <authorList>
            <consortium name="RefSeq"/>
        </authorList>
    </citation>
    <scope>IDENTIFICATION</scope>
    <source>
        <tissue evidence="3">Whole larvae</tissue>
    </source>
</reference>
<feature type="chain" id="PRO_5047275933" evidence="1">
    <location>
        <begin position="19"/>
        <end position="277"/>
    </location>
</feature>
<feature type="signal peptide" evidence="1">
    <location>
        <begin position="1"/>
        <end position="18"/>
    </location>
</feature>
<gene>
    <name evidence="3" type="primary">LOC116412964</name>
</gene>
<dbReference type="AlphaFoldDB" id="A0A6J3BZU2"/>
<protein>
    <submittedName>
        <fullName evidence="3">Uncharacterized protein LOC116412964</fullName>
    </submittedName>
</protein>
<dbReference type="KEGG" id="gmw:116412964"/>
<evidence type="ECO:0000313" key="2">
    <source>
        <dbReference type="Proteomes" id="UP001652740"/>
    </source>
</evidence>
<dbReference type="Proteomes" id="UP001652740">
    <property type="component" value="Unplaced"/>
</dbReference>
<evidence type="ECO:0000256" key="1">
    <source>
        <dbReference type="SAM" id="SignalP"/>
    </source>
</evidence>
<name>A0A6J3BZU2_GALME</name>
<sequence>MLMNVFTWMACMTTLATSRDTLKGLKPSPTITNSLVNLGKMDISFHFNTKESPLQLDSLQRPFNTFLFSKPPLAPISEEPCPCSGIRSIKDSILGHPSEIINKILMNNNLFSFNKEPDSSSLCCDSHEHVQEDVVTFEFGPKQMDIKSLGVKSLPLSPFLFEDVVPRNPSLPTLPLKQKAMEIYLFPKKKDVPFDFEKIKAKSDPAKTDKKLETIQIVGDKDLKDNFKNWKLRSTVAFPTIRNNVTAEVKDIAKVGDKGELSKLQINTTANKLNSVL</sequence>
<dbReference type="GeneID" id="116412964"/>
<keyword evidence="1" id="KW-0732">Signal</keyword>
<keyword evidence="2" id="KW-1185">Reference proteome</keyword>
<dbReference type="InParanoid" id="A0A6J3BZU2"/>